<organism evidence="2 3">
    <name type="scientific">Elysia marginata</name>
    <dbReference type="NCBI Taxonomy" id="1093978"/>
    <lineage>
        <taxon>Eukaryota</taxon>
        <taxon>Metazoa</taxon>
        <taxon>Spiralia</taxon>
        <taxon>Lophotrochozoa</taxon>
        <taxon>Mollusca</taxon>
        <taxon>Gastropoda</taxon>
        <taxon>Heterobranchia</taxon>
        <taxon>Euthyneura</taxon>
        <taxon>Panpulmonata</taxon>
        <taxon>Sacoglossa</taxon>
        <taxon>Placobranchoidea</taxon>
        <taxon>Plakobranchidae</taxon>
        <taxon>Elysia</taxon>
    </lineage>
</organism>
<dbReference type="SUPFAM" id="SSF51004">
    <property type="entry name" value="C-terminal (heme d1) domain of cytochrome cd1-nitrite reductase"/>
    <property type="match status" value="1"/>
</dbReference>
<reference evidence="2 3" key="1">
    <citation type="journal article" date="2021" name="Elife">
        <title>Chloroplast acquisition without the gene transfer in kleptoplastic sea slugs, Plakobranchus ocellatus.</title>
        <authorList>
            <person name="Maeda T."/>
            <person name="Takahashi S."/>
            <person name="Yoshida T."/>
            <person name="Shimamura S."/>
            <person name="Takaki Y."/>
            <person name="Nagai Y."/>
            <person name="Toyoda A."/>
            <person name="Suzuki Y."/>
            <person name="Arimoto A."/>
            <person name="Ishii H."/>
            <person name="Satoh N."/>
            <person name="Nishiyama T."/>
            <person name="Hasebe M."/>
            <person name="Maruyama T."/>
            <person name="Minagawa J."/>
            <person name="Obokata J."/>
            <person name="Shigenobu S."/>
        </authorList>
    </citation>
    <scope>NUCLEOTIDE SEQUENCE [LARGE SCALE GENOMIC DNA]</scope>
</reference>
<feature type="chain" id="PRO_5043517480" evidence="1">
    <location>
        <begin position="17"/>
        <end position="96"/>
    </location>
</feature>
<feature type="signal peptide" evidence="1">
    <location>
        <begin position="1"/>
        <end position="16"/>
    </location>
</feature>
<dbReference type="Proteomes" id="UP000762676">
    <property type="component" value="Unassembled WGS sequence"/>
</dbReference>
<evidence type="ECO:0000256" key="1">
    <source>
        <dbReference type="SAM" id="SignalP"/>
    </source>
</evidence>
<sequence length="96" mass="10688">MNIVFLFVLQTSITTSKPCWAIAAVDQGTLAVGYHWGDHGIDLIDSSGHILRQLSSDLRPYFMEVSPDQHLVMTLSDDDSIAKLKLADSTVVYRHN</sequence>
<accession>A0AAV4GI97</accession>
<evidence type="ECO:0000313" key="2">
    <source>
        <dbReference type="EMBL" id="GFR85172.1"/>
    </source>
</evidence>
<dbReference type="InterPro" id="IPR011048">
    <property type="entry name" value="Haem_d1_sf"/>
</dbReference>
<dbReference type="AlphaFoldDB" id="A0AAV4GI97"/>
<keyword evidence="1" id="KW-0732">Signal</keyword>
<evidence type="ECO:0000313" key="3">
    <source>
        <dbReference type="Proteomes" id="UP000762676"/>
    </source>
</evidence>
<comment type="caution">
    <text evidence="2">The sequence shown here is derived from an EMBL/GenBank/DDBJ whole genome shotgun (WGS) entry which is preliminary data.</text>
</comment>
<dbReference type="EMBL" id="BMAT01004988">
    <property type="protein sequence ID" value="GFR85172.1"/>
    <property type="molecule type" value="Genomic_DNA"/>
</dbReference>
<keyword evidence="3" id="KW-1185">Reference proteome</keyword>
<protein>
    <submittedName>
        <fullName evidence="2">Uncharacterized protein</fullName>
    </submittedName>
</protein>
<gene>
    <name evidence="2" type="ORF">ElyMa_002435700</name>
</gene>
<name>A0AAV4GI97_9GAST</name>
<proteinExistence type="predicted"/>
<feature type="non-terminal residue" evidence="2">
    <location>
        <position position="96"/>
    </location>
</feature>